<dbReference type="Gene3D" id="1.10.260.40">
    <property type="entry name" value="lambda repressor-like DNA-binding domains"/>
    <property type="match status" value="1"/>
</dbReference>
<evidence type="ECO:0000259" key="3">
    <source>
        <dbReference type="PROSITE" id="PS50943"/>
    </source>
</evidence>
<dbReference type="GO" id="GO:0003677">
    <property type="term" value="F:DNA binding"/>
    <property type="evidence" value="ECO:0007669"/>
    <property type="project" value="UniProtKB-KW"/>
</dbReference>
<dbReference type="InterPro" id="IPR001387">
    <property type="entry name" value="Cro/C1-type_HTH"/>
</dbReference>
<dbReference type="SUPFAM" id="SSF47413">
    <property type="entry name" value="lambda repressor-like DNA-binding domains"/>
    <property type="match status" value="1"/>
</dbReference>
<dbReference type="SMART" id="SM00530">
    <property type="entry name" value="HTH_XRE"/>
    <property type="match status" value="1"/>
</dbReference>
<feature type="domain" description="HTH cro/C1-type" evidence="3">
    <location>
        <begin position="4"/>
        <end position="58"/>
    </location>
</feature>
<dbReference type="PANTHER" id="PTHR46558:SF11">
    <property type="entry name" value="HTH-TYPE TRANSCRIPTIONAL REGULATOR XRE"/>
    <property type="match status" value="1"/>
</dbReference>
<accession>A0A9D9HZ28</accession>
<dbReference type="Pfam" id="PF01381">
    <property type="entry name" value="HTH_3"/>
    <property type="match status" value="1"/>
</dbReference>
<evidence type="ECO:0000256" key="1">
    <source>
        <dbReference type="ARBA" id="ARBA00023125"/>
    </source>
</evidence>
<evidence type="ECO:0000313" key="4">
    <source>
        <dbReference type="EMBL" id="MBO8462447.1"/>
    </source>
</evidence>
<evidence type="ECO:0000313" key="5">
    <source>
        <dbReference type="Proteomes" id="UP000823618"/>
    </source>
</evidence>
<dbReference type="Proteomes" id="UP000823618">
    <property type="component" value="Unassembled WGS sequence"/>
</dbReference>
<organism evidence="4 5">
    <name type="scientific">Candidatus Scybalomonas excrementavium</name>
    <dbReference type="NCBI Taxonomy" id="2840943"/>
    <lineage>
        <taxon>Bacteria</taxon>
        <taxon>Bacillati</taxon>
        <taxon>Bacillota</taxon>
        <taxon>Clostridia</taxon>
        <taxon>Lachnospirales</taxon>
        <taxon>Lachnospiraceae</taxon>
        <taxon>Lachnospiraceae incertae sedis</taxon>
        <taxon>Candidatus Scybalomonas</taxon>
    </lineage>
</organism>
<comment type="caution">
    <text evidence="4">The sequence shown here is derived from an EMBL/GenBank/DDBJ whole genome shotgun (WGS) entry which is preliminary data.</text>
</comment>
<proteinExistence type="predicted"/>
<feature type="compositionally biased region" description="Polar residues" evidence="2">
    <location>
        <begin position="156"/>
        <end position="165"/>
    </location>
</feature>
<reference evidence="4" key="1">
    <citation type="submission" date="2020-10" db="EMBL/GenBank/DDBJ databases">
        <authorList>
            <person name="Gilroy R."/>
        </authorList>
    </citation>
    <scope>NUCLEOTIDE SEQUENCE</scope>
    <source>
        <strain evidence="4">E3-2379</strain>
    </source>
</reference>
<dbReference type="EMBL" id="JADIML010000022">
    <property type="protein sequence ID" value="MBO8462447.1"/>
    <property type="molecule type" value="Genomic_DNA"/>
</dbReference>
<dbReference type="PROSITE" id="PS50943">
    <property type="entry name" value="HTH_CROC1"/>
    <property type="match status" value="1"/>
</dbReference>
<dbReference type="CDD" id="cd00093">
    <property type="entry name" value="HTH_XRE"/>
    <property type="match status" value="1"/>
</dbReference>
<keyword evidence="1" id="KW-0238">DNA-binding</keyword>
<feature type="region of interest" description="Disordered" evidence="2">
    <location>
        <begin position="156"/>
        <end position="178"/>
    </location>
</feature>
<sequence>MIQLKEIRKELGITQKQLAQELSISIPQISRYEAGDTAMTPETIIKICNYLGVTADQLLGHHPIPIYPIYRDASWIHESDVAPDILNSVLKQMTEHLSFLEKELDSIHTLIETSKSHLSSLEKTEVKIESELKTMNSYYNSLISLLHKLETSVSVTPDSSNLSHTTQKEELSYLDSTE</sequence>
<reference evidence="4" key="2">
    <citation type="journal article" date="2021" name="PeerJ">
        <title>Extensive microbial diversity within the chicken gut microbiome revealed by metagenomics and culture.</title>
        <authorList>
            <person name="Gilroy R."/>
            <person name="Ravi A."/>
            <person name="Getino M."/>
            <person name="Pursley I."/>
            <person name="Horton D.L."/>
            <person name="Alikhan N.F."/>
            <person name="Baker D."/>
            <person name="Gharbi K."/>
            <person name="Hall N."/>
            <person name="Watson M."/>
            <person name="Adriaenssens E.M."/>
            <person name="Foster-Nyarko E."/>
            <person name="Jarju S."/>
            <person name="Secka A."/>
            <person name="Antonio M."/>
            <person name="Oren A."/>
            <person name="Chaudhuri R.R."/>
            <person name="La Ragione R."/>
            <person name="Hildebrand F."/>
            <person name="Pallen M.J."/>
        </authorList>
    </citation>
    <scope>NUCLEOTIDE SEQUENCE</scope>
    <source>
        <strain evidence="4">E3-2379</strain>
    </source>
</reference>
<name>A0A9D9HZ28_9FIRM</name>
<dbReference type="InterPro" id="IPR010982">
    <property type="entry name" value="Lambda_DNA-bd_dom_sf"/>
</dbReference>
<dbReference type="PANTHER" id="PTHR46558">
    <property type="entry name" value="TRACRIPTIONAL REGULATORY PROTEIN-RELATED-RELATED"/>
    <property type="match status" value="1"/>
</dbReference>
<evidence type="ECO:0000256" key="2">
    <source>
        <dbReference type="SAM" id="MobiDB-lite"/>
    </source>
</evidence>
<gene>
    <name evidence="4" type="ORF">IAC13_00780</name>
</gene>
<dbReference type="AlphaFoldDB" id="A0A9D9HZ28"/>
<protein>
    <submittedName>
        <fullName evidence="4">Helix-turn-helix domain-containing protein</fullName>
    </submittedName>
</protein>